<feature type="transmembrane region" description="Helical" evidence="2">
    <location>
        <begin position="91"/>
        <end position="112"/>
    </location>
</feature>
<dbReference type="EMBL" id="JACSPR010000003">
    <property type="protein sequence ID" value="MBD8029700.1"/>
    <property type="molecule type" value="Genomic_DNA"/>
</dbReference>
<proteinExistence type="predicted"/>
<protein>
    <submittedName>
        <fullName evidence="3">Uncharacterized protein</fullName>
    </submittedName>
</protein>
<feature type="compositionally biased region" description="Polar residues" evidence="1">
    <location>
        <begin position="44"/>
        <end position="59"/>
    </location>
</feature>
<comment type="caution">
    <text evidence="3">The sequence shown here is derived from an EMBL/GenBank/DDBJ whole genome shotgun (WGS) entry which is preliminary data.</text>
</comment>
<feature type="region of interest" description="Disordered" evidence="1">
    <location>
        <begin position="1"/>
        <end position="82"/>
    </location>
</feature>
<keyword evidence="2" id="KW-0812">Transmembrane</keyword>
<name>A0A8I0HQF0_9CORY</name>
<dbReference type="Proteomes" id="UP000650224">
    <property type="component" value="Unassembled WGS sequence"/>
</dbReference>
<organism evidence="3 4">
    <name type="scientific">Corynebacterium gallinarum</name>
    <dbReference type="NCBI Taxonomy" id="2762214"/>
    <lineage>
        <taxon>Bacteria</taxon>
        <taxon>Bacillati</taxon>
        <taxon>Actinomycetota</taxon>
        <taxon>Actinomycetes</taxon>
        <taxon>Mycobacteriales</taxon>
        <taxon>Corynebacteriaceae</taxon>
        <taxon>Corynebacterium</taxon>
    </lineage>
</organism>
<evidence type="ECO:0000256" key="1">
    <source>
        <dbReference type="SAM" id="MobiDB-lite"/>
    </source>
</evidence>
<evidence type="ECO:0000313" key="4">
    <source>
        <dbReference type="Proteomes" id="UP000650224"/>
    </source>
</evidence>
<evidence type="ECO:0000256" key="2">
    <source>
        <dbReference type="SAM" id="Phobius"/>
    </source>
</evidence>
<keyword evidence="2" id="KW-0472">Membrane</keyword>
<sequence length="254" mass="26267">MTRLATRLKDRAMTQQNPWAPDPNQPSGAAEGSSGAPNPWSAGSAPQNPWESNPETTSFPPVAGQNVQGAAHASYQGPGSYQGQTTHNNGWILPVIIVVLLAALIAAGAVIARQAGMLSFGAADTEEPVIVTEIVIAPEQEKADSPPAAPVEQEVARPSRASLPASAFAANASARAGNPDGNFDNVYTGSSVTSQEFAQQVRVAFVDFHVATGQTTGTITAYSPVTGMSYSMNCTDNGDYVTCTGGNNAVVYIS</sequence>
<keyword evidence="4" id="KW-1185">Reference proteome</keyword>
<dbReference type="AlphaFoldDB" id="A0A8I0HQF0"/>
<reference evidence="3 4" key="1">
    <citation type="submission" date="2020-08" db="EMBL/GenBank/DDBJ databases">
        <title>A Genomic Blueprint of the Chicken Gut Microbiome.</title>
        <authorList>
            <person name="Gilroy R."/>
            <person name="Ravi A."/>
            <person name="Getino M."/>
            <person name="Pursley I."/>
            <person name="Horton D.L."/>
            <person name="Alikhan N.-F."/>
            <person name="Baker D."/>
            <person name="Gharbi K."/>
            <person name="Hall N."/>
            <person name="Watson M."/>
            <person name="Adriaenssens E.M."/>
            <person name="Foster-Nyarko E."/>
            <person name="Jarju S."/>
            <person name="Secka A."/>
            <person name="Antonio M."/>
            <person name="Oren A."/>
            <person name="Chaudhuri R."/>
            <person name="La Ragione R.M."/>
            <person name="Hildebrand F."/>
            <person name="Pallen M.J."/>
        </authorList>
    </citation>
    <scope>NUCLEOTIDE SEQUENCE [LARGE SCALE GENOMIC DNA]</scope>
    <source>
        <strain evidence="3 4">Sa1YVA5</strain>
    </source>
</reference>
<evidence type="ECO:0000313" key="3">
    <source>
        <dbReference type="EMBL" id="MBD8029700.1"/>
    </source>
</evidence>
<accession>A0A8I0HQF0</accession>
<gene>
    <name evidence="3" type="ORF">H9627_05050</name>
</gene>
<keyword evidence="2" id="KW-1133">Transmembrane helix</keyword>